<dbReference type="AlphaFoldDB" id="A0A3G8MAG9"/>
<dbReference type="RefSeq" id="WP_124739743.1">
    <property type="nucleotide sequence ID" value="NZ_CP034086.1"/>
</dbReference>
<proteinExistence type="predicted"/>
<gene>
    <name evidence="1" type="ORF">EHO51_16215</name>
</gene>
<dbReference type="Proteomes" id="UP000273982">
    <property type="component" value="Chromosome"/>
</dbReference>
<organism evidence="1 2">
    <name type="scientific">Methylocystis rosea</name>
    <dbReference type="NCBI Taxonomy" id="173366"/>
    <lineage>
        <taxon>Bacteria</taxon>
        <taxon>Pseudomonadati</taxon>
        <taxon>Pseudomonadota</taxon>
        <taxon>Alphaproteobacteria</taxon>
        <taxon>Hyphomicrobiales</taxon>
        <taxon>Methylocystaceae</taxon>
        <taxon>Methylocystis</taxon>
    </lineage>
</organism>
<dbReference type="KEGG" id="mros:EHO51_16215"/>
<sequence>MSANAWFKSFTITGAAGDKTIVKFTANRGEVAPATAATDKIAGVLALAATGAGQVVDVAMGGVHEVVAGGVIAAGDLLTTDANGAAVPAVFAAGAARHVIGKALVPAVAGDIFPYLVAPSVIAG</sequence>
<evidence type="ECO:0000313" key="2">
    <source>
        <dbReference type="Proteomes" id="UP000273982"/>
    </source>
</evidence>
<protein>
    <submittedName>
        <fullName evidence="1">DUF2190 domain-containing protein</fullName>
    </submittedName>
</protein>
<evidence type="ECO:0000313" key="1">
    <source>
        <dbReference type="EMBL" id="AZG78152.1"/>
    </source>
</evidence>
<reference evidence="1 2" key="1">
    <citation type="submission" date="2018-11" db="EMBL/GenBank/DDBJ databases">
        <title>Genome squencing of methanotrophic bacteria isolated from alkaline groundwater in Korea.</title>
        <authorList>
            <person name="Nguyen L.N."/>
        </authorList>
    </citation>
    <scope>NUCLEOTIDE SEQUENCE [LARGE SCALE GENOMIC DNA]</scope>
    <source>
        <strain evidence="1 2">GW6</strain>
    </source>
</reference>
<name>A0A3G8MAG9_9HYPH</name>
<dbReference type="EMBL" id="CP034086">
    <property type="protein sequence ID" value="AZG78152.1"/>
    <property type="molecule type" value="Genomic_DNA"/>
</dbReference>
<accession>A0A3G8MAG9</accession>